<name>A0A3B0Y110_9ZZZZ</name>
<feature type="domain" description="Yip1" evidence="6">
    <location>
        <begin position="9"/>
        <end position="180"/>
    </location>
</feature>
<gene>
    <name evidence="7" type="ORF">MNBD_GAMMA09-3623</name>
</gene>
<protein>
    <recommendedName>
        <fullName evidence="6">Yip1 domain-containing protein</fullName>
    </recommendedName>
</protein>
<keyword evidence="4 5" id="KW-0472">Membrane</keyword>
<reference evidence="7" key="1">
    <citation type="submission" date="2018-06" db="EMBL/GenBank/DDBJ databases">
        <authorList>
            <person name="Zhirakovskaya E."/>
        </authorList>
    </citation>
    <scope>NUCLEOTIDE SEQUENCE</scope>
</reference>
<dbReference type="Pfam" id="PF04893">
    <property type="entry name" value="Yip1"/>
    <property type="match status" value="1"/>
</dbReference>
<evidence type="ECO:0000313" key="7">
    <source>
        <dbReference type="EMBL" id="VAW70640.1"/>
    </source>
</evidence>
<comment type="subcellular location">
    <subcellularLocation>
        <location evidence="1">Membrane</location>
        <topology evidence="1">Multi-pass membrane protein</topology>
    </subcellularLocation>
</comment>
<dbReference type="InterPro" id="IPR006977">
    <property type="entry name" value="Yip1_dom"/>
</dbReference>
<dbReference type="AlphaFoldDB" id="A0A3B0Y110"/>
<feature type="transmembrane region" description="Helical" evidence="5">
    <location>
        <begin position="131"/>
        <end position="152"/>
    </location>
</feature>
<proteinExistence type="predicted"/>
<feature type="transmembrane region" description="Helical" evidence="5">
    <location>
        <begin position="69"/>
        <end position="95"/>
    </location>
</feature>
<organism evidence="7">
    <name type="scientific">hydrothermal vent metagenome</name>
    <dbReference type="NCBI Taxonomy" id="652676"/>
    <lineage>
        <taxon>unclassified sequences</taxon>
        <taxon>metagenomes</taxon>
        <taxon>ecological metagenomes</taxon>
    </lineage>
</organism>
<accession>A0A3B0Y110</accession>
<keyword evidence="3 5" id="KW-1133">Transmembrane helix</keyword>
<dbReference type="GO" id="GO:0016020">
    <property type="term" value="C:membrane"/>
    <property type="evidence" value="ECO:0007669"/>
    <property type="project" value="UniProtKB-SubCell"/>
</dbReference>
<evidence type="ECO:0000259" key="6">
    <source>
        <dbReference type="Pfam" id="PF04893"/>
    </source>
</evidence>
<evidence type="ECO:0000256" key="1">
    <source>
        <dbReference type="ARBA" id="ARBA00004141"/>
    </source>
</evidence>
<dbReference type="EMBL" id="UOFI01000203">
    <property type="protein sequence ID" value="VAW70640.1"/>
    <property type="molecule type" value="Genomic_DNA"/>
</dbReference>
<sequence>MLAKHFSHIFYEPRQSLQDADREPAKITDIMLHIAFLSLVPTICTYIATVHIGWDVGIGSLFTMPQDKAVIVALAGYIALNTGVYALGYAIYWLAKTFDSKPDPLHCTELAVFASLPLFTLGFIALYPVLYINVIAGLFAIAAAVYLLYLGVPIFMHIPEDKGFVYSTWVVTIGLVMLIVFMGGSVFLLSAISV</sequence>
<feature type="transmembrane region" description="Helical" evidence="5">
    <location>
        <begin position="107"/>
        <end position="125"/>
    </location>
</feature>
<feature type="transmembrane region" description="Helical" evidence="5">
    <location>
        <begin position="30"/>
        <end position="49"/>
    </location>
</feature>
<keyword evidence="2 5" id="KW-0812">Transmembrane</keyword>
<evidence type="ECO:0000256" key="4">
    <source>
        <dbReference type="ARBA" id="ARBA00023136"/>
    </source>
</evidence>
<evidence type="ECO:0000256" key="2">
    <source>
        <dbReference type="ARBA" id="ARBA00022692"/>
    </source>
</evidence>
<evidence type="ECO:0000256" key="5">
    <source>
        <dbReference type="SAM" id="Phobius"/>
    </source>
</evidence>
<feature type="transmembrane region" description="Helical" evidence="5">
    <location>
        <begin position="164"/>
        <end position="192"/>
    </location>
</feature>
<evidence type="ECO:0000256" key="3">
    <source>
        <dbReference type="ARBA" id="ARBA00022989"/>
    </source>
</evidence>